<dbReference type="STRING" id="1121357.SAMN05661109_01871"/>
<organism evidence="1 2">
    <name type="scientific">Corynebacterium cystitidis DSM 20524</name>
    <dbReference type="NCBI Taxonomy" id="1121357"/>
    <lineage>
        <taxon>Bacteria</taxon>
        <taxon>Bacillati</taxon>
        <taxon>Actinomycetota</taxon>
        <taxon>Actinomycetes</taxon>
        <taxon>Mycobacteriales</taxon>
        <taxon>Corynebacteriaceae</taxon>
        <taxon>Corynebacterium</taxon>
    </lineage>
</organism>
<dbReference type="Pfam" id="PF09617">
    <property type="entry name" value="Cas_GSU0053"/>
    <property type="match status" value="1"/>
</dbReference>
<name>A0A1H9UM22_9CORY</name>
<dbReference type="EMBL" id="FOGQ01000008">
    <property type="protein sequence ID" value="SES10358.1"/>
    <property type="molecule type" value="Genomic_DNA"/>
</dbReference>
<sequence length="401" mass="42866">MLNYQDLLDACSRGGASVLTSVTEMEPAAGPHASVAPAKFVERSNSVFAFETRYIDGEPQTIALLDSKQSSLNRAEQAIQQDIDAGFAPISQVPRIVVDYGEGGQLTDMELPHRFADGHIRAGTIDGEPATKNDSYRAVRNSTQGNITALVQTAPAAAVFGGWDSTRATNQLRLPSALVGEVIGVLADQDATGEEQQSKRGGARVDSLAMSVKLTGPQMKELLDAQREELSPTKVGEIEKKIKSEKKGTISASSLGLGGIPPKLESLGGVSCKRIIRTWVLSFAALRQLRFGGSYEQDVAGRALLAAFGLAAMARAEEENYLRANCHLVEKSAPQVILDQRHGESKEFSALTVKEADKLLATAIEEARKLGVVDWSGQVLEVQGNPIVLGGAVEEAEDEQK</sequence>
<dbReference type="Proteomes" id="UP000198929">
    <property type="component" value="Unassembled WGS sequence"/>
</dbReference>
<dbReference type="NCBIfam" id="TIGR02570">
    <property type="entry name" value="cas7_GSU0053"/>
    <property type="match status" value="1"/>
</dbReference>
<dbReference type="AlphaFoldDB" id="A0A1H9UM22"/>
<evidence type="ECO:0000313" key="1">
    <source>
        <dbReference type="EMBL" id="SES10358.1"/>
    </source>
</evidence>
<proteinExistence type="predicted"/>
<evidence type="ECO:0000313" key="2">
    <source>
        <dbReference type="Proteomes" id="UP000198929"/>
    </source>
</evidence>
<dbReference type="RefSeq" id="WP_092259476.1">
    <property type="nucleotide sequence ID" value="NZ_CP047199.1"/>
</dbReference>
<gene>
    <name evidence="1" type="ORF">SAMN05661109_01871</name>
</gene>
<dbReference type="InterPro" id="IPR013403">
    <property type="entry name" value="CRISPR-assoc_prot_Csb1/Cas7u"/>
</dbReference>
<accession>A0A1H9UM22</accession>
<protein>
    <submittedName>
        <fullName evidence="1">CRISPR-associated protein Csb1</fullName>
    </submittedName>
</protein>
<reference evidence="2" key="1">
    <citation type="submission" date="2016-10" db="EMBL/GenBank/DDBJ databases">
        <authorList>
            <person name="Varghese N."/>
            <person name="Submissions S."/>
        </authorList>
    </citation>
    <scope>NUCLEOTIDE SEQUENCE [LARGE SCALE GENOMIC DNA]</scope>
    <source>
        <strain evidence="2">DSM 20524</strain>
    </source>
</reference>
<keyword evidence="2" id="KW-1185">Reference proteome</keyword>